<organism evidence="7 8">
    <name type="scientific">Rhizorhabdus histidinilytica</name>
    <dbReference type="NCBI Taxonomy" id="439228"/>
    <lineage>
        <taxon>Bacteria</taxon>
        <taxon>Pseudomonadati</taxon>
        <taxon>Pseudomonadota</taxon>
        <taxon>Alphaproteobacteria</taxon>
        <taxon>Sphingomonadales</taxon>
        <taxon>Sphingomonadaceae</taxon>
        <taxon>Rhizorhabdus</taxon>
    </lineage>
</organism>
<feature type="transmembrane region" description="Helical" evidence="5">
    <location>
        <begin position="110"/>
        <end position="128"/>
    </location>
</feature>
<dbReference type="InterPro" id="IPR036259">
    <property type="entry name" value="MFS_trans_sf"/>
</dbReference>
<feature type="transmembrane region" description="Helical" evidence="5">
    <location>
        <begin position="197"/>
        <end position="218"/>
    </location>
</feature>
<keyword evidence="2 5" id="KW-0812">Transmembrane</keyword>
<evidence type="ECO:0000256" key="1">
    <source>
        <dbReference type="ARBA" id="ARBA00004141"/>
    </source>
</evidence>
<protein>
    <submittedName>
        <fullName evidence="7">Benzoate transport</fullName>
    </submittedName>
</protein>
<dbReference type="EMBL" id="FUYM01000010">
    <property type="protein sequence ID" value="SKB98952.1"/>
    <property type="molecule type" value="Genomic_DNA"/>
</dbReference>
<proteinExistence type="predicted"/>
<feature type="transmembrane region" description="Helical" evidence="5">
    <location>
        <begin position="42"/>
        <end position="67"/>
    </location>
</feature>
<feature type="transmembrane region" description="Helical" evidence="5">
    <location>
        <begin position="79"/>
        <end position="98"/>
    </location>
</feature>
<feature type="transmembrane region" description="Helical" evidence="5">
    <location>
        <begin position="367"/>
        <end position="391"/>
    </location>
</feature>
<dbReference type="AlphaFoldDB" id="A0A1T5FS46"/>
<dbReference type="Proteomes" id="UP000189818">
    <property type="component" value="Unassembled WGS sequence"/>
</dbReference>
<feature type="transmembrane region" description="Helical" evidence="5">
    <location>
        <begin position="302"/>
        <end position="331"/>
    </location>
</feature>
<reference evidence="8" key="1">
    <citation type="submission" date="2017-02" db="EMBL/GenBank/DDBJ databases">
        <authorList>
            <person name="Varghese N."/>
            <person name="Submissions S."/>
        </authorList>
    </citation>
    <scope>NUCLEOTIDE SEQUENCE [LARGE SCALE GENOMIC DNA]</scope>
    <source>
        <strain evidence="8">UM2</strain>
    </source>
</reference>
<dbReference type="GO" id="GO:0046943">
    <property type="term" value="F:carboxylic acid transmembrane transporter activity"/>
    <property type="evidence" value="ECO:0007669"/>
    <property type="project" value="TreeGrafter"/>
</dbReference>
<dbReference type="PROSITE" id="PS00216">
    <property type="entry name" value="SUGAR_TRANSPORT_1"/>
    <property type="match status" value="1"/>
</dbReference>
<evidence type="ECO:0000256" key="4">
    <source>
        <dbReference type="ARBA" id="ARBA00023136"/>
    </source>
</evidence>
<dbReference type="InterPro" id="IPR020846">
    <property type="entry name" value="MFS_dom"/>
</dbReference>
<comment type="subcellular location">
    <subcellularLocation>
        <location evidence="1">Membrane</location>
        <topology evidence="1">Multi-pass membrane protein</topology>
    </subcellularLocation>
</comment>
<feature type="transmembrane region" description="Helical" evidence="5">
    <location>
        <begin position="433"/>
        <end position="453"/>
    </location>
</feature>
<dbReference type="STRING" id="439228.SAMN06295920_110168"/>
<evidence type="ECO:0000256" key="3">
    <source>
        <dbReference type="ARBA" id="ARBA00022989"/>
    </source>
</evidence>
<feature type="transmembrane region" description="Helical" evidence="5">
    <location>
        <begin position="278"/>
        <end position="296"/>
    </location>
</feature>
<name>A0A1T5FS46_9SPHN</name>
<feature type="transmembrane region" description="Helical" evidence="5">
    <location>
        <begin position="134"/>
        <end position="156"/>
    </location>
</feature>
<evidence type="ECO:0000313" key="8">
    <source>
        <dbReference type="Proteomes" id="UP000189818"/>
    </source>
</evidence>
<dbReference type="Pfam" id="PF07690">
    <property type="entry name" value="MFS_1"/>
    <property type="match status" value="1"/>
</dbReference>
<evidence type="ECO:0000256" key="5">
    <source>
        <dbReference type="SAM" id="Phobius"/>
    </source>
</evidence>
<dbReference type="PANTHER" id="PTHR23508">
    <property type="entry name" value="CARBOXYLIC ACID TRANSPORTER PROTEIN HOMOLOG"/>
    <property type="match status" value="1"/>
</dbReference>
<dbReference type="InterPro" id="IPR005829">
    <property type="entry name" value="Sugar_transporter_CS"/>
</dbReference>
<dbReference type="GO" id="GO:0005886">
    <property type="term" value="C:plasma membrane"/>
    <property type="evidence" value="ECO:0007669"/>
    <property type="project" value="TreeGrafter"/>
</dbReference>
<sequence length="463" mass="48098">MDAIMPSPGRRSGQEKERAVADAGHSGVAQIVRSGPLKPWQLVTIILCILINISDGLDTSAIAYAAPSILHDWRLGPDTMGLIFSLGAAGLVCGAIFIAPLADRIGRRNIIIGAVALNGVSMLAIAAVDSVEALLALRFVTGLGIGALVPSLSVMVIEFSTERRGNIFLALVHVGFALGAMLGAAVGAVLIESFGWRSIFVFAGMVSLVLAALSVLLLPESLHFLLTRQPRNALARANALLVRLDEPQLKTLPSRPPTRGTGRGTVRMLFAAEHRKRTLLLWLAAFARYFVSYFLTQWKPQILVLAGVSPALAIASGVVTGGAAIMGALLMGTFASAIGAPRATCASFVLCAASLVIFGFIQAEPVLLLTVAAVALFAIEATFTGVVIAATRFYPVELRSTGVGYAIGVGRFGAIAGPYLGGALLAMNLGRAIVYPVYAAACLIGAAAVLLAFRGRKSAAASA</sequence>
<accession>A0A1T5FS46</accession>
<dbReference type="InterPro" id="IPR011701">
    <property type="entry name" value="MFS"/>
</dbReference>
<keyword evidence="8" id="KW-1185">Reference proteome</keyword>
<dbReference type="PANTHER" id="PTHR23508:SF10">
    <property type="entry name" value="CARBOXYLIC ACID TRANSPORTER PROTEIN HOMOLOG"/>
    <property type="match status" value="1"/>
</dbReference>
<feature type="domain" description="Major facilitator superfamily (MFS) profile" evidence="6">
    <location>
        <begin position="44"/>
        <end position="457"/>
    </location>
</feature>
<keyword evidence="4 5" id="KW-0472">Membrane</keyword>
<evidence type="ECO:0000313" key="7">
    <source>
        <dbReference type="EMBL" id="SKB98952.1"/>
    </source>
</evidence>
<dbReference type="OrthoDB" id="9784658at2"/>
<dbReference type="Gene3D" id="1.20.1250.20">
    <property type="entry name" value="MFS general substrate transporter like domains"/>
    <property type="match status" value="1"/>
</dbReference>
<keyword evidence="3 5" id="KW-1133">Transmembrane helix</keyword>
<evidence type="ECO:0000259" key="6">
    <source>
        <dbReference type="PROSITE" id="PS50850"/>
    </source>
</evidence>
<dbReference type="PROSITE" id="PS50850">
    <property type="entry name" value="MFS"/>
    <property type="match status" value="1"/>
</dbReference>
<feature type="transmembrane region" description="Helical" evidence="5">
    <location>
        <begin position="343"/>
        <end position="361"/>
    </location>
</feature>
<evidence type="ECO:0000256" key="2">
    <source>
        <dbReference type="ARBA" id="ARBA00022692"/>
    </source>
</evidence>
<feature type="transmembrane region" description="Helical" evidence="5">
    <location>
        <begin position="168"/>
        <end position="191"/>
    </location>
</feature>
<gene>
    <name evidence="7" type="ORF">SAMN06295920_110168</name>
</gene>
<feature type="transmembrane region" description="Helical" evidence="5">
    <location>
        <begin position="403"/>
        <end position="427"/>
    </location>
</feature>
<dbReference type="SUPFAM" id="SSF103473">
    <property type="entry name" value="MFS general substrate transporter"/>
    <property type="match status" value="1"/>
</dbReference>